<name>A0A9P4H4D2_9PLEO</name>
<organism evidence="1 2">
    <name type="scientific">Setomelanomma holmii</name>
    <dbReference type="NCBI Taxonomy" id="210430"/>
    <lineage>
        <taxon>Eukaryota</taxon>
        <taxon>Fungi</taxon>
        <taxon>Dikarya</taxon>
        <taxon>Ascomycota</taxon>
        <taxon>Pezizomycotina</taxon>
        <taxon>Dothideomycetes</taxon>
        <taxon>Pleosporomycetidae</taxon>
        <taxon>Pleosporales</taxon>
        <taxon>Pleosporineae</taxon>
        <taxon>Phaeosphaeriaceae</taxon>
        <taxon>Setomelanomma</taxon>
    </lineage>
</organism>
<protein>
    <submittedName>
        <fullName evidence="1">Uncharacterized protein</fullName>
    </submittedName>
</protein>
<dbReference type="OrthoDB" id="3745068at2759"/>
<dbReference type="AlphaFoldDB" id="A0A9P4H4D2"/>
<comment type="caution">
    <text evidence="1">The sequence shown here is derived from an EMBL/GenBank/DDBJ whole genome shotgun (WGS) entry which is preliminary data.</text>
</comment>
<sequence length="247" mass="28499">MVRIAFSIDGRDYTHLVHGARLSTSKYFSQHLRSQNVKSMTTFQIPVNRRPVTNIWYHWVYNRGIVSKYELLAPNGQVDARTKNQRAFDEYFDLLACICLDQVIGDDDFKNATFYKLVEQVNSGHSKAELLKCFTEKVVTDLFCLFDAASPICDMIINSTVLFASVDVFQSIIKSKKYPTDYIMGVILQSFQDMQRFREELSSRKATTIPTKPAEQKEPSFIRAFRGRVRVEYPGGFTVERESKQLD</sequence>
<gene>
    <name evidence="1" type="ORF">EK21DRAFT_74125</name>
</gene>
<accession>A0A9P4H4D2</accession>
<dbReference type="Proteomes" id="UP000799777">
    <property type="component" value="Unassembled WGS sequence"/>
</dbReference>
<evidence type="ECO:0000313" key="2">
    <source>
        <dbReference type="Proteomes" id="UP000799777"/>
    </source>
</evidence>
<keyword evidence="2" id="KW-1185">Reference proteome</keyword>
<dbReference type="EMBL" id="ML978243">
    <property type="protein sequence ID" value="KAF2026451.1"/>
    <property type="molecule type" value="Genomic_DNA"/>
</dbReference>
<proteinExistence type="predicted"/>
<reference evidence="1" key="1">
    <citation type="journal article" date="2020" name="Stud. Mycol.">
        <title>101 Dothideomycetes genomes: a test case for predicting lifestyles and emergence of pathogens.</title>
        <authorList>
            <person name="Haridas S."/>
            <person name="Albert R."/>
            <person name="Binder M."/>
            <person name="Bloem J."/>
            <person name="Labutti K."/>
            <person name="Salamov A."/>
            <person name="Andreopoulos B."/>
            <person name="Baker S."/>
            <person name="Barry K."/>
            <person name="Bills G."/>
            <person name="Bluhm B."/>
            <person name="Cannon C."/>
            <person name="Castanera R."/>
            <person name="Culley D."/>
            <person name="Daum C."/>
            <person name="Ezra D."/>
            <person name="Gonzalez J."/>
            <person name="Henrissat B."/>
            <person name="Kuo A."/>
            <person name="Liang C."/>
            <person name="Lipzen A."/>
            <person name="Lutzoni F."/>
            <person name="Magnuson J."/>
            <person name="Mondo S."/>
            <person name="Nolan M."/>
            <person name="Ohm R."/>
            <person name="Pangilinan J."/>
            <person name="Park H.-J."/>
            <person name="Ramirez L."/>
            <person name="Alfaro M."/>
            <person name="Sun H."/>
            <person name="Tritt A."/>
            <person name="Yoshinaga Y."/>
            <person name="Zwiers L.-H."/>
            <person name="Turgeon B."/>
            <person name="Goodwin S."/>
            <person name="Spatafora J."/>
            <person name="Crous P."/>
            <person name="Grigoriev I."/>
        </authorList>
    </citation>
    <scope>NUCLEOTIDE SEQUENCE</scope>
    <source>
        <strain evidence="1">CBS 110217</strain>
    </source>
</reference>
<evidence type="ECO:0000313" key="1">
    <source>
        <dbReference type="EMBL" id="KAF2026451.1"/>
    </source>
</evidence>